<keyword evidence="4 8" id="KW-0479">Metal-binding</keyword>
<comment type="similarity">
    <text evidence="2 9">Belongs to the cytochrome P450 family.</text>
</comment>
<sequence>MPTISHLLSTGPRWRYARKIFMLEPLLAKRVSGFQAVRKEEICGGINDALTMSQKGTQPVRMDLILGKIAGNIITRMLMNKGSLSENAAKIKNSHAFQQALRDSVRVGTNFYLGDYVPWLDPFCSKKEMYAIAKKCDELLQTILDDHKMKLGTAPGQTVTTDQNKVQDIVDVLLTRPRDGDGQYLTEMEMKAIIMDVFFGGTETNEVTVEWGLSELVRNPHVMEKAQAEMDSMVGKERLVEESDLPNLPYLNAIVKETFRLHPVAALLPAHMSMEDCEIQGYKIPAKTRLLVNIHAIQRDPEVYERPLDFYPERFLGSEKDVHGLDFDLLPFGSGRRMCPGKGLGLVLVQYTMALFIQCCNLKLPGTMKPEELDMEEKFGLSTPRLNCLKVVMTPRLPRGMLIQ</sequence>
<dbReference type="Gene3D" id="1.10.630.10">
    <property type="entry name" value="Cytochrome P450"/>
    <property type="match status" value="1"/>
</dbReference>
<evidence type="ECO:0000256" key="3">
    <source>
        <dbReference type="ARBA" id="ARBA00022617"/>
    </source>
</evidence>
<keyword evidence="3 8" id="KW-0349">Heme</keyword>
<gene>
    <name evidence="10" type="ORF">R1sor_005358</name>
</gene>
<dbReference type="PANTHER" id="PTHR47944">
    <property type="entry name" value="CYTOCHROME P450 98A9"/>
    <property type="match status" value="1"/>
</dbReference>
<dbReference type="InterPro" id="IPR002401">
    <property type="entry name" value="Cyt_P450_E_grp-I"/>
</dbReference>
<keyword evidence="7 9" id="KW-0503">Monooxygenase</keyword>
<dbReference type="Proteomes" id="UP001633002">
    <property type="component" value="Unassembled WGS sequence"/>
</dbReference>
<keyword evidence="6 8" id="KW-0408">Iron</keyword>
<proteinExistence type="inferred from homology"/>
<comment type="cofactor">
    <cofactor evidence="1 8">
        <name>heme</name>
        <dbReference type="ChEBI" id="CHEBI:30413"/>
    </cofactor>
</comment>
<comment type="caution">
    <text evidence="10">The sequence shown here is derived from an EMBL/GenBank/DDBJ whole genome shotgun (WGS) entry which is preliminary data.</text>
</comment>
<evidence type="ECO:0000256" key="8">
    <source>
        <dbReference type="PIRSR" id="PIRSR602401-1"/>
    </source>
</evidence>
<evidence type="ECO:0000256" key="5">
    <source>
        <dbReference type="ARBA" id="ARBA00023002"/>
    </source>
</evidence>
<keyword evidence="11" id="KW-1185">Reference proteome</keyword>
<dbReference type="EMBL" id="JBJQOH010000003">
    <property type="protein sequence ID" value="KAL3691707.1"/>
    <property type="molecule type" value="Genomic_DNA"/>
</dbReference>
<dbReference type="Pfam" id="PF00067">
    <property type="entry name" value="p450"/>
    <property type="match status" value="1"/>
</dbReference>
<dbReference type="CDD" id="cd20618">
    <property type="entry name" value="CYP71_clan"/>
    <property type="match status" value="1"/>
</dbReference>
<protein>
    <recommendedName>
        <fullName evidence="12">Cytochrome P450</fullName>
    </recommendedName>
</protein>
<evidence type="ECO:0000256" key="9">
    <source>
        <dbReference type="RuleBase" id="RU000461"/>
    </source>
</evidence>
<reference evidence="10 11" key="1">
    <citation type="submission" date="2024-09" db="EMBL/GenBank/DDBJ databases">
        <title>Chromosome-scale assembly of Riccia sorocarpa.</title>
        <authorList>
            <person name="Paukszto L."/>
        </authorList>
    </citation>
    <scope>NUCLEOTIDE SEQUENCE [LARGE SCALE GENOMIC DNA]</scope>
    <source>
        <strain evidence="10">LP-2024</strain>
        <tissue evidence="10">Aerial parts of the thallus</tissue>
    </source>
</reference>
<dbReference type="InterPro" id="IPR017972">
    <property type="entry name" value="Cyt_P450_CS"/>
</dbReference>
<dbReference type="GO" id="GO:0046872">
    <property type="term" value="F:metal ion binding"/>
    <property type="evidence" value="ECO:0007669"/>
    <property type="project" value="UniProtKB-KW"/>
</dbReference>
<dbReference type="SUPFAM" id="SSF48264">
    <property type="entry name" value="Cytochrome P450"/>
    <property type="match status" value="1"/>
</dbReference>
<evidence type="ECO:0000256" key="1">
    <source>
        <dbReference type="ARBA" id="ARBA00001971"/>
    </source>
</evidence>
<dbReference type="PRINTS" id="PR00385">
    <property type="entry name" value="P450"/>
</dbReference>
<dbReference type="GO" id="GO:0016705">
    <property type="term" value="F:oxidoreductase activity, acting on paired donors, with incorporation or reduction of molecular oxygen"/>
    <property type="evidence" value="ECO:0007669"/>
    <property type="project" value="UniProtKB-ARBA"/>
</dbReference>
<dbReference type="InterPro" id="IPR001128">
    <property type="entry name" value="Cyt_P450"/>
</dbReference>
<evidence type="ECO:0000256" key="2">
    <source>
        <dbReference type="ARBA" id="ARBA00010617"/>
    </source>
</evidence>
<dbReference type="AlphaFoldDB" id="A0ABD3HMT3"/>
<organism evidence="10 11">
    <name type="scientific">Riccia sorocarpa</name>
    <dbReference type="NCBI Taxonomy" id="122646"/>
    <lineage>
        <taxon>Eukaryota</taxon>
        <taxon>Viridiplantae</taxon>
        <taxon>Streptophyta</taxon>
        <taxon>Embryophyta</taxon>
        <taxon>Marchantiophyta</taxon>
        <taxon>Marchantiopsida</taxon>
        <taxon>Marchantiidae</taxon>
        <taxon>Marchantiales</taxon>
        <taxon>Ricciaceae</taxon>
        <taxon>Riccia</taxon>
    </lineage>
</organism>
<evidence type="ECO:0000256" key="7">
    <source>
        <dbReference type="ARBA" id="ARBA00023033"/>
    </source>
</evidence>
<evidence type="ECO:0000256" key="4">
    <source>
        <dbReference type="ARBA" id="ARBA00022723"/>
    </source>
</evidence>
<dbReference type="FunFam" id="1.10.630.10:FF:000126">
    <property type="entry name" value="Predicted protein"/>
    <property type="match status" value="1"/>
</dbReference>
<dbReference type="PROSITE" id="PS00086">
    <property type="entry name" value="CYTOCHROME_P450"/>
    <property type="match status" value="1"/>
</dbReference>
<keyword evidence="5 9" id="KW-0560">Oxidoreductase</keyword>
<evidence type="ECO:0008006" key="12">
    <source>
        <dbReference type="Google" id="ProtNLM"/>
    </source>
</evidence>
<dbReference type="PRINTS" id="PR00463">
    <property type="entry name" value="EP450I"/>
</dbReference>
<dbReference type="InterPro" id="IPR036396">
    <property type="entry name" value="Cyt_P450_sf"/>
</dbReference>
<accession>A0ABD3HMT3</accession>
<dbReference type="PANTHER" id="PTHR47944:SF16">
    <property type="entry name" value="CYTOCHROME P450 FAMILY 1 SUBFAMILY A POLYPEPTIDE 1"/>
    <property type="match status" value="1"/>
</dbReference>
<feature type="binding site" description="axial binding residue" evidence="8">
    <location>
        <position position="339"/>
    </location>
    <ligand>
        <name>heme</name>
        <dbReference type="ChEBI" id="CHEBI:30413"/>
    </ligand>
    <ligandPart>
        <name>Fe</name>
        <dbReference type="ChEBI" id="CHEBI:18248"/>
    </ligandPart>
</feature>
<evidence type="ECO:0000313" key="11">
    <source>
        <dbReference type="Proteomes" id="UP001633002"/>
    </source>
</evidence>
<name>A0ABD3HMT3_9MARC</name>
<dbReference type="GO" id="GO:0004497">
    <property type="term" value="F:monooxygenase activity"/>
    <property type="evidence" value="ECO:0007669"/>
    <property type="project" value="UniProtKB-KW"/>
</dbReference>
<evidence type="ECO:0000313" key="10">
    <source>
        <dbReference type="EMBL" id="KAL3691707.1"/>
    </source>
</evidence>
<evidence type="ECO:0000256" key="6">
    <source>
        <dbReference type="ARBA" id="ARBA00023004"/>
    </source>
</evidence>